<gene>
    <name evidence="1" type="ORF">LCGC14_1812060</name>
</gene>
<name>A0A0F9JL37_9ZZZZ</name>
<proteinExistence type="predicted"/>
<sequence>MSEVVTENRLKEIKRGFAAGLNRGDLGLHAEDVKRLISEIERFQQKDGLRTREHNILVQENRNLTATIA</sequence>
<protein>
    <submittedName>
        <fullName evidence="1">Uncharacterized protein</fullName>
    </submittedName>
</protein>
<evidence type="ECO:0000313" key="1">
    <source>
        <dbReference type="EMBL" id="KKL99677.1"/>
    </source>
</evidence>
<organism evidence="1">
    <name type="scientific">marine sediment metagenome</name>
    <dbReference type="NCBI Taxonomy" id="412755"/>
    <lineage>
        <taxon>unclassified sequences</taxon>
        <taxon>metagenomes</taxon>
        <taxon>ecological metagenomes</taxon>
    </lineage>
</organism>
<dbReference type="EMBL" id="LAZR01017616">
    <property type="protein sequence ID" value="KKL99677.1"/>
    <property type="molecule type" value="Genomic_DNA"/>
</dbReference>
<accession>A0A0F9JL37</accession>
<reference evidence="1" key="1">
    <citation type="journal article" date="2015" name="Nature">
        <title>Complex archaea that bridge the gap between prokaryotes and eukaryotes.</title>
        <authorList>
            <person name="Spang A."/>
            <person name="Saw J.H."/>
            <person name="Jorgensen S.L."/>
            <person name="Zaremba-Niedzwiedzka K."/>
            <person name="Martijn J."/>
            <person name="Lind A.E."/>
            <person name="van Eijk R."/>
            <person name="Schleper C."/>
            <person name="Guy L."/>
            <person name="Ettema T.J."/>
        </authorList>
    </citation>
    <scope>NUCLEOTIDE SEQUENCE</scope>
</reference>
<feature type="non-terminal residue" evidence="1">
    <location>
        <position position="69"/>
    </location>
</feature>
<comment type="caution">
    <text evidence="1">The sequence shown here is derived from an EMBL/GenBank/DDBJ whole genome shotgun (WGS) entry which is preliminary data.</text>
</comment>
<dbReference type="AlphaFoldDB" id="A0A0F9JL37"/>